<evidence type="ECO:0000256" key="1">
    <source>
        <dbReference type="SAM" id="Phobius"/>
    </source>
</evidence>
<dbReference type="EMBL" id="CP042185">
    <property type="protein sequence ID" value="QDS67772.1"/>
    <property type="molecule type" value="Genomic_DNA"/>
</dbReference>
<feature type="domain" description="DUF2231" evidence="2">
    <location>
        <begin position="6"/>
        <end position="177"/>
    </location>
</feature>
<accession>A0A517KWK9</accession>
<organism evidence="3 4">
    <name type="scientific">Venturia effusa</name>
    <dbReference type="NCBI Taxonomy" id="50376"/>
    <lineage>
        <taxon>Eukaryota</taxon>
        <taxon>Fungi</taxon>
        <taxon>Dikarya</taxon>
        <taxon>Ascomycota</taxon>
        <taxon>Pezizomycotina</taxon>
        <taxon>Dothideomycetes</taxon>
        <taxon>Pleosporomycetidae</taxon>
        <taxon>Venturiales</taxon>
        <taxon>Venturiaceae</taxon>
        <taxon>Venturia</taxon>
    </lineage>
</organism>
<dbReference type="Pfam" id="PF09990">
    <property type="entry name" value="DUF2231"/>
    <property type="match status" value="1"/>
</dbReference>
<feature type="transmembrane region" description="Helical" evidence="1">
    <location>
        <begin position="58"/>
        <end position="78"/>
    </location>
</feature>
<evidence type="ECO:0000313" key="3">
    <source>
        <dbReference type="EMBL" id="QDS67772.1"/>
    </source>
</evidence>
<keyword evidence="4" id="KW-1185">Reference proteome</keyword>
<keyword evidence="1" id="KW-1133">Transmembrane helix</keyword>
<evidence type="ECO:0000313" key="4">
    <source>
        <dbReference type="Proteomes" id="UP000316270"/>
    </source>
</evidence>
<dbReference type="InterPro" id="IPR019251">
    <property type="entry name" value="DUF2231_TM"/>
</dbReference>
<keyword evidence="1" id="KW-0812">Transmembrane</keyword>
<feature type="transmembrane region" description="Helical" evidence="1">
    <location>
        <begin position="148"/>
        <end position="170"/>
    </location>
</feature>
<protein>
    <recommendedName>
        <fullName evidence="2">DUF2231 domain-containing protein</fullName>
    </recommendedName>
</protein>
<gene>
    <name evidence="3" type="ORF">FKW77_006426</name>
</gene>
<name>A0A517KWK9_9PEZI</name>
<reference evidence="3 4" key="1">
    <citation type="submission" date="2019-07" db="EMBL/GenBank/DDBJ databases">
        <title>Finished genome of Venturia effusa.</title>
        <authorList>
            <person name="Young C.A."/>
            <person name="Cox M.P."/>
            <person name="Ganley A.R.D."/>
            <person name="David W.J."/>
        </authorList>
    </citation>
    <scope>NUCLEOTIDE SEQUENCE [LARGE SCALE GENOMIC DNA]</scope>
    <source>
        <strain evidence="4">albino</strain>
    </source>
</reference>
<sequence length="188" mass="20301">MSSDSHPIHPATVHFPIAFLSLAYGLDIVYGLSTHPSSAKLVASVYDTAPFLGDIARFSYYLSLLGIVTGIPAVLSGIQQLLEMLKRQDMANKLQKSQNKAATVQKMHPKLKIAFLHAALNDVAIVGTGYNWWTRRAIVGNAPTDTGVFVSAGLLFSLLFSAFLGGKLVYEHGVGVMRVGDANRIKSQ</sequence>
<keyword evidence="1" id="KW-0472">Membrane</keyword>
<dbReference type="Proteomes" id="UP000316270">
    <property type="component" value="Chromosome 1"/>
</dbReference>
<dbReference type="OrthoDB" id="2580011at2759"/>
<feature type="transmembrane region" description="Helical" evidence="1">
    <location>
        <begin position="113"/>
        <end position="133"/>
    </location>
</feature>
<proteinExistence type="predicted"/>
<evidence type="ECO:0000259" key="2">
    <source>
        <dbReference type="Pfam" id="PF09990"/>
    </source>
</evidence>
<feature type="transmembrane region" description="Helical" evidence="1">
    <location>
        <begin position="12"/>
        <end position="32"/>
    </location>
</feature>
<dbReference type="AlphaFoldDB" id="A0A517KWK9"/>